<evidence type="ECO:0000313" key="1">
    <source>
        <dbReference type="EMBL" id="KAJ9089867.1"/>
    </source>
</evidence>
<accession>A0ACC2UU41</accession>
<keyword evidence="2" id="KW-1185">Reference proteome</keyword>
<sequence length="92" mass="10387">MSQIIKPSVIARELRVHFCKTNPGSQGLRDFIGKEYLNLKKEHPGLPILIREAQGVESRVFGRYDKGVERKAILDNLSAAEVEKTIKDLIRG</sequence>
<dbReference type="EMBL" id="QTSX02000026">
    <property type="protein sequence ID" value="KAJ9089867.1"/>
    <property type="molecule type" value="Genomic_DNA"/>
</dbReference>
<evidence type="ECO:0000313" key="2">
    <source>
        <dbReference type="Proteomes" id="UP001165960"/>
    </source>
</evidence>
<name>A0ACC2UU41_9FUNG</name>
<protein>
    <submittedName>
        <fullName evidence="1">Uncharacterized protein</fullName>
    </submittedName>
</protein>
<proteinExistence type="predicted"/>
<gene>
    <name evidence="1" type="ORF">DSO57_1008548</name>
</gene>
<organism evidence="1 2">
    <name type="scientific">Entomophthora muscae</name>
    <dbReference type="NCBI Taxonomy" id="34485"/>
    <lineage>
        <taxon>Eukaryota</taxon>
        <taxon>Fungi</taxon>
        <taxon>Fungi incertae sedis</taxon>
        <taxon>Zoopagomycota</taxon>
        <taxon>Entomophthoromycotina</taxon>
        <taxon>Entomophthoromycetes</taxon>
        <taxon>Entomophthorales</taxon>
        <taxon>Entomophthoraceae</taxon>
        <taxon>Entomophthora</taxon>
    </lineage>
</organism>
<comment type="caution">
    <text evidence="1">The sequence shown here is derived from an EMBL/GenBank/DDBJ whole genome shotgun (WGS) entry which is preliminary data.</text>
</comment>
<dbReference type="Proteomes" id="UP001165960">
    <property type="component" value="Unassembled WGS sequence"/>
</dbReference>
<reference evidence="1" key="1">
    <citation type="submission" date="2022-04" db="EMBL/GenBank/DDBJ databases">
        <title>Genome of the entomopathogenic fungus Entomophthora muscae.</title>
        <authorList>
            <person name="Elya C."/>
            <person name="Lovett B.R."/>
            <person name="Lee E."/>
            <person name="Macias A.M."/>
            <person name="Hajek A.E."/>
            <person name="De Bivort B.L."/>
            <person name="Kasson M.T."/>
            <person name="De Fine Licht H.H."/>
            <person name="Stajich J.E."/>
        </authorList>
    </citation>
    <scope>NUCLEOTIDE SEQUENCE</scope>
    <source>
        <strain evidence="1">Berkeley</strain>
    </source>
</reference>